<dbReference type="Pfam" id="PF13181">
    <property type="entry name" value="TPR_8"/>
    <property type="match status" value="2"/>
</dbReference>
<dbReference type="InterPro" id="IPR019734">
    <property type="entry name" value="TPR_rpt"/>
</dbReference>
<dbReference type="EMBL" id="CP144143">
    <property type="protein sequence ID" value="WWC82949.1"/>
    <property type="molecule type" value="Genomic_DNA"/>
</dbReference>
<keyword evidence="1" id="KW-0472">Membrane</keyword>
<gene>
    <name evidence="2" type="ORF">PIECOFPK_00659</name>
</gene>
<name>A0ABZ2EHF8_9BACT</name>
<organism evidence="2 3">
    <name type="scientific">Mycovorax composti</name>
    <dbReference type="NCBI Taxonomy" id="2962693"/>
    <lineage>
        <taxon>Bacteria</taxon>
        <taxon>Pseudomonadati</taxon>
        <taxon>Bacteroidota</taxon>
        <taxon>Chitinophagia</taxon>
        <taxon>Chitinophagales</taxon>
        <taxon>Chitinophagaceae</taxon>
        <taxon>Mycovorax</taxon>
    </lineage>
</organism>
<reference evidence="3" key="1">
    <citation type="submission" date="2024-01" db="EMBL/GenBank/DDBJ databases">
        <title>Mycovorax composti gen. nov. sp. nov., a member of the family Chitinophagaceae isolated from button mushroom compost.</title>
        <authorList>
            <person name="Thai M."/>
            <person name="Bell T.L."/>
            <person name="Kertesz M.A."/>
        </authorList>
    </citation>
    <scope>NUCLEOTIDE SEQUENCE [LARGE SCALE GENOMIC DNA]</scope>
    <source>
        <strain evidence="3">C216</strain>
    </source>
</reference>
<dbReference type="Gene3D" id="1.25.40.10">
    <property type="entry name" value="Tetratricopeptide repeat domain"/>
    <property type="match status" value="1"/>
</dbReference>
<evidence type="ECO:0000313" key="3">
    <source>
        <dbReference type="Proteomes" id="UP001321305"/>
    </source>
</evidence>
<evidence type="ECO:0000313" key="2">
    <source>
        <dbReference type="EMBL" id="WWC82949.1"/>
    </source>
</evidence>
<accession>A0ABZ2EHF8</accession>
<keyword evidence="3" id="KW-1185">Reference proteome</keyword>
<proteinExistence type="predicted"/>
<feature type="transmembrane region" description="Helical" evidence="1">
    <location>
        <begin position="35"/>
        <end position="54"/>
    </location>
</feature>
<dbReference type="Proteomes" id="UP001321305">
    <property type="component" value="Chromosome"/>
</dbReference>
<sequence>MFCVNSGNMLLNSEPVSLPPKYFTEMKAYNFLIRYRLTIGIVLLLLGGVTNYGAGFWPAFPLYFIGAILIFGHFFFGPLRLIQEYMENGDLEGAEKILNSIKFPNLLYKPIRSVYYTLKGNIAMSKQDFDSAEAMMKKGLDLGIPMKEAEGASMLQMGMLAMQKGNLKQAESYIRQAIRKGLPDKENEAAAYLQMCSIMMNKREFRAAKDFYRKAKACKPTTVQIVDQLKEIGKYISRIPG</sequence>
<dbReference type="SUPFAM" id="SSF48452">
    <property type="entry name" value="TPR-like"/>
    <property type="match status" value="1"/>
</dbReference>
<feature type="transmembrane region" description="Helical" evidence="1">
    <location>
        <begin position="60"/>
        <end position="79"/>
    </location>
</feature>
<evidence type="ECO:0000256" key="1">
    <source>
        <dbReference type="SAM" id="Phobius"/>
    </source>
</evidence>
<protein>
    <recommendedName>
        <fullName evidence="4">Tetratricopeptide repeat protein</fullName>
    </recommendedName>
</protein>
<keyword evidence="1" id="KW-1133">Transmembrane helix</keyword>
<dbReference type="InterPro" id="IPR011990">
    <property type="entry name" value="TPR-like_helical_dom_sf"/>
</dbReference>
<evidence type="ECO:0008006" key="4">
    <source>
        <dbReference type="Google" id="ProtNLM"/>
    </source>
</evidence>
<keyword evidence="1" id="KW-0812">Transmembrane</keyword>